<dbReference type="FunFam" id="2.60.40.60:FF:000092">
    <property type="entry name" value="Protocadherin 8"/>
    <property type="match status" value="2"/>
</dbReference>
<dbReference type="InterPro" id="IPR020894">
    <property type="entry name" value="Cadherin_CS"/>
</dbReference>
<protein>
    <recommendedName>
        <fullName evidence="13">Cadherin domain-containing protein</fullName>
    </recommendedName>
</protein>
<proteinExistence type="predicted"/>
<evidence type="ECO:0000256" key="10">
    <source>
        <dbReference type="ARBA" id="ARBA00023136"/>
    </source>
</evidence>
<evidence type="ECO:0000256" key="4">
    <source>
        <dbReference type="ARBA" id="ARBA00022723"/>
    </source>
</evidence>
<dbReference type="InterPro" id="IPR015919">
    <property type="entry name" value="Cadherin-like_sf"/>
</dbReference>
<evidence type="ECO:0000256" key="3">
    <source>
        <dbReference type="ARBA" id="ARBA00022692"/>
    </source>
</evidence>
<evidence type="ECO:0000256" key="12">
    <source>
        <dbReference type="PROSITE-ProRule" id="PRU00043"/>
    </source>
</evidence>
<keyword evidence="8" id="KW-0130">Cell adhesion</keyword>
<keyword evidence="6" id="KW-0677">Repeat</keyword>
<dbReference type="PROSITE" id="PS00232">
    <property type="entry name" value="CADHERIN_1"/>
    <property type="match status" value="3"/>
</dbReference>
<dbReference type="EMBL" id="CAXITT010000047">
    <property type="protein sequence ID" value="CAL1529349.1"/>
    <property type="molecule type" value="Genomic_DNA"/>
</dbReference>
<evidence type="ECO:0000256" key="5">
    <source>
        <dbReference type="ARBA" id="ARBA00022729"/>
    </source>
</evidence>
<keyword evidence="10" id="KW-0472">Membrane</keyword>
<feature type="non-terminal residue" evidence="14">
    <location>
        <position position="504"/>
    </location>
</feature>
<keyword evidence="3" id="KW-0812">Transmembrane</keyword>
<dbReference type="Gene3D" id="2.60.40.60">
    <property type="entry name" value="Cadherins"/>
    <property type="match status" value="5"/>
</dbReference>
<gene>
    <name evidence="14" type="ORF">GSLYS_00003504001</name>
</gene>
<dbReference type="GO" id="GO:0007156">
    <property type="term" value="P:homophilic cell adhesion via plasma membrane adhesion molecules"/>
    <property type="evidence" value="ECO:0007669"/>
    <property type="project" value="InterPro"/>
</dbReference>
<evidence type="ECO:0000256" key="1">
    <source>
        <dbReference type="ARBA" id="ARBA00004251"/>
    </source>
</evidence>
<feature type="domain" description="Cadherin" evidence="13">
    <location>
        <begin position="441"/>
        <end position="504"/>
    </location>
</feature>
<keyword evidence="4" id="KW-0479">Metal-binding</keyword>
<evidence type="ECO:0000256" key="8">
    <source>
        <dbReference type="ARBA" id="ARBA00022889"/>
    </source>
</evidence>
<keyword evidence="7 12" id="KW-0106">Calcium</keyword>
<dbReference type="InterPro" id="IPR050174">
    <property type="entry name" value="Protocadherin/Cadherin-CA"/>
</dbReference>
<dbReference type="Pfam" id="PF00028">
    <property type="entry name" value="Cadherin"/>
    <property type="match status" value="5"/>
</dbReference>
<dbReference type="AlphaFoldDB" id="A0AAV2H958"/>
<evidence type="ECO:0000259" key="13">
    <source>
        <dbReference type="PROSITE" id="PS50268"/>
    </source>
</evidence>
<dbReference type="PROSITE" id="PS50268">
    <property type="entry name" value="CADHERIN_2"/>
    <property type="match status" value="5"/>
</dbReference>
<keyword evidence="15" id="KW-1185">Reference proteome</keyword>
<feature type="domain" description="Cadherin" evidence="13">
    <location>
        <begin position="106"/>
        <end position="209"/>
    </location>
</feature>
<sequence>FVDEITPIGSKVMPLTATDDDIGPNGRVRFRLGARQSEEAFQTFRVVPETGVIVTTRDLTPLQGETMRLVVEAIDDGVKPLIAQAVVNIHIVDSINNAPAIRMTIPSGQQTSRIMENASPGFVVAHFIVEDADSGENGVVACHLQDDTFGLQRLKEAEYKVTVYSVLDREHRASYAMTITCVDGGSPPMTSSVDFFVTLEDANDNPPRFQKSVYRVNVTENNEDRFVLKLEAEDIDQGQNAKVVYRLGNVTSLVASYIHVNATTGEMRTKQTLDRELFRELDFFVVAADEGKPSLSSTVRVIIDVIDVNDNGPKVPVGYFLSVKENEPIGTFVGHVNAIDPDTGPAGKIGYTLLTDIAAYKLFTLSETGEVRTLVIFDREIRDAYDISVLARDYGSPPETNILHIRIMVTDDNDHAPVIEFPRTSNKTVHTTVDLRFNATVTNIIASDMDLGDNAALTYEMMITNTANKVFDVDPKTGRVYTTRNMYPKDKGTYEILLKVADNG</sequence>
<dbReference type="FunFam" id="2.60.40.60:FF:000123">
    <property type="entry name" value="Protocadherin beta 4"/>
    <property type="match status" value="1"/>
</dbReference>
<evidence type="ECO:0000256" key="6">
    <source>
        <dbReference type="ARBA" id="ARBA00022737"/>
    </source>
</evidence>
<dbReference type="GO" id="GO:0005509">
    <property type="term" value="F:calcium ion binding"/>
    <property type="evidence" value="ECO:0007669"/>
    <property type="project" value="UniProtKB-UniRule"/>
</dbReference>
<feature type="non-terminal residue" evidence="14">
    <location>
        <position position="1"/>
    </location>
</feature>
<dbReference type="InterPro" id="IPR002126">
    <property type="entry name" value="Cadherin-like_dom"/>
</dbReference>
<evidence type="ECO:0000256" key="2">
    <source>
        <dbReference type="ARBA" id="ARBA00022475"/>
    </source>
</evidence>
<keyword evidence="5" id="KW-0732">Signal</keyword>
<comment type="subcellular location">
    <subcellularLocation>
        <location evidence="1">Cell membrane</location>
        <topology evidence="1">Single-pass type I membrane protein</topology>
    </subcellularLocation>
</comment>
<evidence type="ECO:0000256" key="11">
    <source>
        <dbReference type="ARBA" id="ARBA00023180"/>
    </source>
</evidence>
<evidence type="ECO:0000256" key="7">
    <source>
        <dbReference type="ARBA" id="ARBA00022837"/>
    </source>
</evidence>
<dbReference type="SUPFAM" id="SSF49313">
    <property type="entry name" value="Cadherin-like"/>
    <property type="match status" value="5"/>
</dbReference>
<dbReference type="GO" id="GO:0005886">
    <property type="term" value="C:plasma membrane"/>
    <property type="evidence" value="ECO:0007669"/>
    <property type="project" value="UniProtKB-SubCell"/>
</dbReference>
<reference evidence="14 15" key="1">
    <citation type="submission" date="2024-04" db="EMBL/GenBank/DDBJ databases">
        <authorList>
            <consortium name="Genoscope - CEA"/>
            <person name="William W."/>
        </authorList>
    </citation>
    <scope>NUCLEOTIDE SEQUENCE [LARGE SCALE GENOMIC DNA]</scope>
</reference>
<evidence type="ECO:0000256" key="9">
    <source>
        <dbReference type="ARBA" id="ARBA00022989"/>
    </source>
</evidence>
<evidence type="ECO:0000313" key="14">
    <source>
        <dbReference type="EMBL" id="CAL1529349.1"/>
    </source>
</evidence>
<feature type="domain" description="Cadherin" evidence="13">
    <location>
        <begin position="315"/>
        <end position="419"/>
    </location>
</feature>
<keyword evidence="9" id="KW-1133">Transmembrane helix</keyword>
<name>A0AAV2H958_LYMST</name>
<dbReference type="SMART" id="SM00112">
    <property type="entry name" value="CA"/>
    <property type="match status" value="5"/>
</dbReference>
<dbReference type="PANTHER" id="PTHR24028">
    <property type="entry name" value="CADHERIN-87A"/>
    <property type="match status" value="1"/>
</dbReference>
<dbReference type="CDD" id="cd11304">
    <property type="entry name" value="Cadherin_repeat"/>
    <property type="match status" value="5"/>
</dbReference>
<dbReference type="PANTHER" id="PTHR24028:SF146">
    <property type="entry name" value="CADHERIN 96CB, ISOFORM D-RELATED"/>
    <property type="match status" value="1"/>
</dbReference>
<dbReference type="Proteomes" id="UP001497497">
    <property type="component" value="Unassembled WGS sequence"/>
</dbReference>
<feature type="domain" description="Cadherin" evidence="13">
    <location>
        <begin position="210"/>
        <end position="315"/>
    </location>
</feature>
<organism evidence="14 15">
    <name type="scientific">Lymnaea stagnalis</name>
    <name type="common">Great pond snail</name>
    <name type="synonym">Helix stagnalis</name>
    <dbReference type="NCBI Taxonomy" id="6523"/>
    <lineage>
        <taxon>Eukaryota</taxon>
        <taxon>Metazoa</taxon>
        <taxon>Spiralia</taxon>
        <taxon>Lophotrochozoa</taxon>
        <taxon>Mollusca</taxon>
        <taxon>Gastropoda</taxon>
        <taxon>Heterobranchia</taxon>
        <taxon>Euthyneura</taxon>
        <taxon>Panpulmonata</taxon>
        <taxon>Hygrophila</taxon>
        <taxon>Lymnaeoidea</taxon>
        <taxon>Lymnaeidae</taxon>
        <taxon>Lymnaea</taxon>
    </lineage>
</organism>
<keyword evidence="11" id="KW-0325">Glycoprotein</keyword>
<keyword evidence="2" id="KW-1003">Cell membrane</keyword>
<accession>A0AAV2H958</accession>
<evidence type="ECO:0000313" key="15">
    <source>
        <dbReference type="Proteomes" id="UP001497497"/>
    </source>
</evidence>
<feature type="domain" description="Cadherin" evidence="13">
    <location>
        <begin position="2"/>
        <end position="101"/>
    </location>
</feature>
<dbReference type="PRINTS" id="PR00205">
    <property type="entry name" value="CADHERIN"/>
</dbReference>
<comment type="caution">
    <text evidence="14">The sequence shown here is derived from an EMBL/GenBank/DDBJ whole genome shotgun (WGS) entry which is preliminary data.</text>
</comment>